<keyword evidence="2" id="KW-1185">Reference proteome</keyword>
<gene>
    <name evidence="1" type="ORF">PIB30_079043</name>
</gene>
<accession>A0ABU6RQS4</accession>
<comment type="caution">
    <text evidence="1">The sequence shown here is derived from an EMBL/GenBank/DDBJ whole genome shotgun (WGS) entry which is preliminary data.</text>
</comment>
<protein>
    <submittedName>
        <fullName evidence="1">Uncharacterized protein</fullName>
    </submittedName>
</protein>
<dbReference type="Proteomes" id="UP001341840">
    <property type="component" value="Unassembled WGS sequence"/>
</dbReference>
<sequence>MQTNAEKGRRMFYEALKSLVGASASSQSAQQEPIPLQIAPPLPVVGGESEISQGFRASETFIPVSWASIPWNVDGFAFNRLNSKTENIWIHDG</sequence>
<reference evidence="1 2" key="1">
    <citation type="journal article" date="2023" name="Plants (Basel)">
        <title>Bridging the Gap: Combining Genomics and Transcriptomics Approaches to Understand Stylosanthes scabra, an Orphan Legume from the Brazilian Caatinga.</title>
        <authorList>
            <person name="Ferreira-Neto J.R.C."/>
            <person name="da Silva M.D."/>
            <person name="Binneck E."/>
            <person name="de Melo N.F."/>
            <person name="da Silva R.H."/>
            <person name="de Melo A.L.T.M."/>
            <person name="Pandolfi V."/>
            <person name="Bustamante F.O."/>
            <person name="Brasileiro-Vidal A.C."/>
            <person name="Benko-Iseppon A.M."/>
        </authorList>
    </citation>
    <scope>NUCLEOTIDE SEQUENCE [LARGE SCALE GENOMIC DNA]</scope>
    <source>
        <tissue evidence="1">Leaves</tissue>
    </source>
</reference>
<evidence type="ECO:0000313" key="1">
    <source>
        <dbReference type="EMBL" id="MED6126493.1"/>
    </source>
</evidence>
<name>A0ABU6RQS4_9FABA</name>
<proteinExistence type="predicted"/>
<dbReference type="EMBL" id="JASCZI010031317">
    <property type="protein sequence ID" value="MED6126493.1"/>
    <property type="molecule type" value="Genomic_DNA"/>
</dbReference>
<evidence type="ECO:0000313" key="2">
    <source>
        <dbReference type="Proteomes" id="UP001341840"/>
    </source>
</evidence>
<organism evidence="1 2">
    <name type="scientific">Stylosanthes scabra</name>
    <dbReference type="NCBI Taxonomy" id="79078"/>
    <lineage>
        <taxon>Eukaryota</taxon>
        <taxon>Viridiplantae</taxon>
        <taxon>Streptophyta</taxon>
        <taxon>Embryophyta</taxon>
        <taxon>Tracheophyta</taxon>
        <taxon>Spermatophyta</taxon>
        <taxon>Magnoliopsida</taxon>
        <taxon>eudicotyledons</taxon>
        <taxon>Gunneridae</taxon>
        <taxon>Pentapetalae</taxon>
        <taxon>rosids</taxon>
        <taxon>fabids</taxon>
        <taxon>Fabales</taxon>
        <taxon>Fabaceae</taxon>
        <taxon>Papilionoideae</taxon>
        <taxon>50 kb inversion clade</taxon>
        <taxon>dalbergioids sensu lato</taxon>
        <taxon>Dalbergieae</taxon>
        <taxon>Pterocarpus clade</taxon>
        <taxon>Stylosanthes</taxon>
    </lineage>
</organism>